<reference evidence="6" key="1">
    <citation type="submission" date="2023-02" db="EMBL/GenBank/DDBJ databases">
        <title>Georgenia sp.10Sc9-8, isolated from a soil sample collected from the Taklamakan desert.</title>
        <authorList>
            <person name="Liu S."/>
        </authorList>
    </citation>
    <scope>NUCLEOTIDE SEQUENCE</scope>
    <source>
        <strain evidence="6">10Sc9-8</strain>
    </source>
</reference>
<comment type="caution">
    <text evidence="6">The sequence shown here is derived from an EMBL/GenBank/DDBJ whole genome shotgun (WGS) entry which is preliminary data.</text>
</comment>
<accession>A0ABT5TYR3</accession>
<organism evidence="6 7">
    <name type="scientific">Georgenia halotolerans</name>
    <dbReference type="NCBI Taxonomy" id="3028317"/>
    <lineage>
        <taxon>Bacteria</taxon>
        <taxon>Bacillati</taxon>
        <taxon>Actinomycetota</taxon>
        <taxon>Actinomycetes</taxon>
        <taxon>Micrococcales</taxon>
        <taxon>Bogoriellaceae</taxon>
        <taxon>Georgenia</taxon>
    </lineage>
</organism>
<dbReference type="Gene3D" id="3.30.70.120">
    <property type="match status" value="1"/>
</dbReference>
<name>A0ABT5TYR3_9MICO</name>
<comment type="similarity">
    <text evidence="1">Belongs to the GTP cyclohydrolase I type 2/NIF3 family.</text>
</comment>
<evidence type="ECO:0000256" key="1">
    <source>
        <dbReference type="ARBA" id="ARBA00006964"/>
    </source>
</evidence>
<evidence type="ECO:0000256" key="3">
    <source>
        <dbReference type="ARBA" id="ARBA00022112"/>
    </source>
</evidence>
<proteinExistence type="inferred from homology"/>
<evidence type="ECO:0000313" key="6">
    <source>
        <dbReference type="EMBL" id="MDD9206275.1"/>
    </source>
</evidence>
<dbReference type="PANTHER" id="PTHR13799">
    <property type="entry name" value="NGG1 INTERACTING FACTOR 3"/>
    <property type="match status" value="1"/>
</dbReference>
<evidence type="ECO:0000256" key="2">
    <source>
        <dbReference type="ARBA" id="ARBA00011643"/>
    </source>
</evidence>
<gene>
    <name evidence="6" type="ORF">PU560_07300</name>
</gene>
<dbReference type="Pfam" id="PF01784">
    <property type="entry name" value="DUF34_NIF3"/>
    <property type="match status" value="1"/>
</dbReference>
<dbReference type="SUPFAM" id="SSF102705">
    <property type="entry name" value="NIF3 (NGG1p interacting factor 3)-like"/>
    <property type="match status" value="1"/>
</dbReference>
<evidence type="ECO:0000256" key="4">
    <source>
        <dbReference type="ARBA" id="ARBA00022723"/>
    </source>
</evidence>
<feature type="region of interest" description="Disordered" evidence="5">
    <location>
        <begin position="275"/>
        <end position="307"/>
    </location>
</feature>
<feature type="non-terminal residue" evidence="6">
    <location>
        <position position="1"/>
    </location>
</feature>
<dbReference type="Proteomes" id="UP001165561">
    <property type="component" value="Unassembled WGS sequence"/>
</dbReference>
<keyword evidence="4" id="KW-0479">Metal-binding</keyword>
<comment type="subunit">
    <text evidence="2">Homohexamer.</text>
</comment>
<evidence type="ECO:0000313" key="7">
    <source>
        <dbReference type="Proteomes" id="UP001165561"/>
    </source>
</evidence>
<evidence type="ECO:0000256" key="5">
    <source>
        <dbReference type="SAM" id="MobiDB-lite"/>
    </source>
</evidence>
<sequence length="307" mass="31575">PKGRLVHELVRGGCALYTAHTNADAAEDGVAQALAELLGLQDLRPLAPAAGQSLDTLVTFVPTTHTHDLLDALAAAGAGSLGDYERCAYTSGGTGTFRPLPGAHPTIGAVGRAEEVAEDRIEMVLPRGRRSAVVRALRAAHPYEEPAFTLLEHATTDASTGIGRVGELPEPLTLQALGAQVADVLPATPAGIRVGGDLAAQVRTVAVSGGAGDSLLGAARAAGAEVFLTADLRHHPASEHLAAGPPYLIDATHWASEWPWLPRAAGLLEQDAEAAGAPLSTRVSSRSTDPWALQLAPTTNDDEGAPL</sequence>
<keyword evidence="7" id="KW-1185">Reference proteome</keyword>
<dbReference type="PANTHER" id="PTHR13799:SF14">
    <property type="entry name" value="GTP CYCLOHYDROLASE 1 TYPE 2 HOMOLOG"/>
    <property type="match status" value="1"/>
</dbReference>
<dbReference type="InterPro" id="IPR002678">
    <property type="entry name" value="DUF34/NIF3"/>
</dbReference>
<dbReference type="EMBL" id="JARACI010000834">
    <property type="protein sequence ID" value="MDD9206275.1"/>
    <property type="molecule type" value="Genomic_DNA"/>
</dbReference>
<dbReference type="InterPro" id="IPR015867">
    <property type="entry name" value="N-reg_PII/ATP_PRibTrfase_C"/>
</dbReference>
<dbReference type="InterPro" id="IPR036069">
    <property type="entry name" value="DUF34/NIF3_sf"/>
</dbReference>
<protein>
    <recommendedName>
        <fullName evidence="3">GTP cyclohydrolase 1 type 2 homolog</fullName>
    </recommendedName>
</protein>
<dbReference type="Gene3D" id="3.40.1390.30">
    <property type="entry name" value="NIF3 (NGG1p interacting factor 3)-like"/>
    <property type="match status" value="1"/>
</dbReference>